<protein>
    <submittedName>
        <fullName evidence="1">Uncharacterized protein</fullName>
    </submittedName>
</protein>
<dbReference type="Proteomes" id="UP000054783">
    <property type="component" value="Unassembled WGS sequence"/>
</dbReference>
<comment type="caution">
    <text evidence="1">The sequence shown here is derived from an EMBL/GenBank/DDBJ whole genome shotgun (WGS) entry which is preliminary data.</text>
</comment>
<sequence>LFGLTSIRDLITATATRLQGWCLFTTHARCHPAVTRSHEPLDRFPPNRF</sequence>
<evidence type="ECO:0000313" key="1">
    <source>
        <dbReference type="EMBL" id="KRY06445.1"/>
    </source>
</evidence>
<keyword evidence="2" id="KW-1185">Reference proteome</keyword>
<reference evidence="1 2" key="1">
    <citation type="submission" date="2015-01" db="EMBL/GenBank/DDBJ databases">
        <title>Evolution of Trichinella species and genotypes.</title>
        <authorList>
            <person name="Korhonen P.K."/>
            <person name="Edoardo P."/>
            <person name="Giuseppe L.R."/>
            <person name="Gasser R.B."/>
        </authorList>
    </citation>
    <scope>NUCLEOTIDE SEQUENCE [LARGE SCALE GENOMIC DNA]</scope>
    <source>
        <strain evidence="1">ISS2496</strain>
    </source>
</reference>
<proteinExistence type="predicted"/>
<feature type="non-terminal residue" evidence="1">
    <location>
        <position position="1"/>
    </location>
</feature>
<name>A0A0V0Z227_9BILA</name>
<dbReference type="AlphaFoldDB" id="A0A0V0Z227"/>
<accession>A0A0V0Z227</accession>
<dbReference type="EMBL" id="JYDQ01000788">
    <property type="protein sequence ID" value="KRY06445.1"/>
    <property type="molecule type" value="Genomic_DNA"/>
</dbReference>
<gene>
    <name evidence="1" type="ORF">T12_14447</name>
</gene>
<organism evidence="1 2">
    <name type="scientific">Trichinella patagoniensis</name>
    <dbReference type="NCBI Taxonomy" id="990121"/>
    <lineage>
        <taxon>Eukaryota</taxon>
        <taxon>Metazoa</taxon>
        <taxon>Ecdysozoa</taxon>
        <taxon>Nematoda</taxon>
        <taxon>Enoplea</taxon>
        <taxon>Dorylaimia</taxon>
        <taxon>Trichinellida</taxon>
        <taxon>Trichinellidae</taxon>
        <taxon>Trichinella</taxon>
    </lineage>
</organism>
<evidence type="ECO:0000313" key="2">
    <source>
        <dbReference type="Proteomes" id="UP000054783"/>
    </source>
</evidence>